<feature type="chain" id="PRO_5045330706" description="EF-hand domain-containing protein" evidence="2">
    <location>
        <begin position="27"/>
        <end position="268"/>
    </location>
</feature>
<evidence type="ECO:0000259" key="3">
    <source>
        <dbReference type="PROSITE" id="PS50222"/>
    </source>
</evidence>
<dbReference type="Pfam" id="PF13202">
    <property type="entry name" value="EF-hand_5"/>
    <property type="match status" value="4"/>
</dbReference>
<keyword evidence="5" id="KW-1185">Reference proteome</keyword>
<evidence type="ECO:0000256" key="2">
    <source>
        <dbReference type="SAM" id="SignalP"/>
    </source>
</evidence>
<evidence type="ECO:0000313" key="4">
    <source>
        <dbReference type="EMBL" id="MDQ0455217.1"/>
    </source>
</evidence>
<evidence type="ECO:0000313" key="5">
    <source>
        <dbReference type="Proteomes" id="UP001235269"/>
    </source>
</evidence>
<dbReference type="InterPro" id="IPR018247">
    <property type="entry name" value="EF_Hand_1_Ca_BS"/>
</dbReference>
<dbReference type="SUPFAM" id="SSF47473">
    <property type="entry name" value="EF-hand"/>
    <property type="match status" value="1"/>
</dbReference>
<feature type="domain" description="EF-hand" evidence="3">
    <location>
        <begin position="232"/>
        <end position="267"/>
    </location>
</feature>
<keyword evidence="2" id="KW-0732">Signal</keyword>
<dbReference type="Proteomes" id="UP001235269">
    <property type="component" value="Unassembled WGS sequence"/>
</dbReference>
<name>A0ABU0IAG8_9HYPH</name>
<proteinExistence type="predicted"/>
<dbReference type="RefSeq" id="WP_307157420.1">
    <property type="nucleotide sequence ID" value="NZ_JAUSWH010000004.1"/>
</dbReference>
<dbReference type="InterPro" id="IPR011992">
    <property type="entry name" value="EF-hand-dom_pair"/>
</dbReference>
<reference evidence="4 5" key="1">
    <citation type="submission" date="2023-07" db="EMBL/GenBank/DDBJ databases">
        <title>Genomic Encyclopedia of Type Strains, Phase IV (KMG-IV): sequencing the most valuable type-strain genomes for metagenomic binning, comparative biology and taxonomic classification.</title>
        <authorList>
            <person name="Goeker M."/>
        </authorList>
    </citation>
    <scope>NUCLEOTIDE SEQUENCE [LARGE SCALE GENOMIC DNA]</scope>
    <source>
        <strain evidence="4 5">DSM 100301</strain>
    </source>
</reference>
<feature type="region of interest" description="Disordered" evidence="1">
    <location>
        <begin position="115"/>
        <end position="210"/>
    </location>
</feature>
<accession>A0ABU0IAG8</accession>
<dbReference type="PROSITE" id="PS50222">
    <property type="entry name" value="EF_HAND_2"/>
    <property type="match status" value="2"/>
</dbReference>
<gene>
    <name evidence="4" type="ORF">QO005_001551</name>
</gene>
<dbReference type="EMBL" id="JAUSWH010000004">
    <property type="protein sequence ID" value="MDQ0455217.1"/>
    <property type="molecule type" value="Genomic_DNA"/>
</dbReference>
<feature type="compositionally biased region" description="Basic and acidic residues" evidence="1">
    <location>
        <begin position="166"/>
        <end position="197"/>
    </location>
</feature>
<feature type="compositionally biased region" description="Low complexity" evidence="1">
    <location>
        <begin position="156"/>
        <end position="165"/>
    </location>
</feature>
<feature type="domain" description="EF-hand" evidence="3">
    <location>
        <begin position="77"/>
        <end position="112"/>
    </location>
</feature>
<feature type="compositionally biased region" description="Low complexity" evidence="1">
    <location>
        <begin position="138"/>
        <end position="149"/>
    </location>
</feature>
<comment type="caution">
    <text evidence="4">The sequence shown here is derived from an EMBL/GenBank/DDBJ whole genome shotgun (WGS) entry which is preliminary data.</text>
</comment>
<evidence type="ECO:0000256" key="1">
    <source>
        <dbReference type="SAM" id="MobiDB-lite"/>
    </source>
</evidence>
<sequence length="268" mass="28201">MTPRKTTISALAAVLLVSTSLGAAMAQEGKGKDRPPEPPGPAACGPRPMIMRGPGALFIYALQQFDTNKDGKISKEEAKAAEDKLFAAIDENKDGVLTPGELRKFHEARMEAMKADMPPPVPPKPEDGKAPPPPPKGGPDAAPDAAMGPMDDDMGPMDGCGPMMGADHKGPGREGPGREGPGRERPGPEGDRADFRPGPHHGPHHGMMGMMGPMWLIRQLDTDENGQISKAEADAGLDKLFDRLDTNKDGFISADDFPAGPPLIPAGK</sequence>
<dbReference type="Gene3D" id="1.10.238.10">
    <property type="entry name" value="EF-hand"/>
    <property type="match status" value="2"/>
</dbReference>
<organism evidence="4 5">
    <name type="scientific">Rhizobium paknamense</name>
    <dbReference type="NCBI Taxonomy" id="1206817"/>
    <lineage>
        <taxon>Bacteria</taxon>
        <taxon>Pseudomonadati</taxon>
        <taxon>Pseudomonadota</taxon>
        <taxon>Alphaproteobacteria</taxon>
        <taxon>Hyphomicrobiales</taxon>
        <taxon>Rhizobiaceae</taxon>
        <taxon>Rhizobium/Agrobacterium group</taxon>
        <taxon>Rhizobium</taxon>
    </lineage>
</organism>
<feature type="region of interest" description="Disordered" evidence="1">
    <location>
        <begin position="25"/>
        <end position="48"/>
    </location>
</feature>
<protein>
    <recommendedName>
        <fullName evidence="3">EF-hand domain-containing protein</fullName>
    </recommendedName>
</protein>
<dbReference type="InterPro" id="IPR002048">
    <property type="entry name" value="EF_hand_dom"/>
</dbReference>
<feature type="signal peptide" evidence="2">
    <location>
        <begin position="1"/>
        <end position="26"/>
    </location>
</feature>
<dbReference type="PROSITE" id="PS00018">
    <property type="entry name" value="EF_HAND_1"/>
    <property type="match status" value="2"/>
</dbReference>